<dbReference type="InParanoid" id="Q2LQL7"/>
<dbReference type="Proteomes" id="UP000001933">
    <property type="component" value="Chromosome"/>
</dbReference>
<organism evidence="2 3">
    <name type="scientific">Syntrophus aciditrophicus (strain SB)</name>
    <dbReference type="NCBI Taxonomy" id="56780"/>
    <lineage>
        <taxon>Bacteria</taxon>
        <taxon>Pseudomonadati</taxon>
        <taxon>Thermodesulfobacteriota</taxon>
        <taxon>Syntrophia</taxon>
        <taxon>Syntrophales</taxon>
        <taxon>Syntrophaceae</taxon>
        <taxon>Syntrophus</taxon>
    </lineage>
</organism>
<keyword evidence="1" id="KW-0472">Membrane</keyword>
<evidence type="ECO:0000313" key="2">
    <source>
        <dbReference type="EMBL" id="ABC76377.1"/>
    </source>
</evidence>
<feature type="transmembrane region" description="Helical" evidence="1">
    <location>
        <begin position="12"/>
        <end position="29"/>
    </location>
</feature>
<feature type="transmembrane region" description="Helical" evidence="1">
    <location>
        <begin position="49"/>
        <end position="70"/>
    </location>
</feature>
<evidence type="ECO:0000256" key="1">
    <source>
        <dbReference type="SAM" id="Phobius"/>
    </source>
</evidence>
<keyword evidence="3" id="KW-1185">Reference proteome</keyword>
<protein>
    <submittedName>
        <fullName evidence="2">Hypothetical membrane protein</fullName>
    </submittedName>
</protein>
<dbReference type="EMBL" id="CP000252">
    <property type="protein sequence ID" value="ABC76377.1"/>
    <property type="molecule type" value="Genomic_DNA"/>
</dbReference>
<keyword evidence="1" id="KW-1133">Transmembrane helix</keyword>
<gene>
    <name evidence="2" type="ORF">SYN_02349</name>
</gene>
<dbReference type="STRING" id="56780.SYN_02349"/>
<keyword evidence="1" id="KW-0812">Transmembrane</keyword>
<feature type="transmembrane region" description="Helical" evidence="1">
    <location>
        <begin position="82"/>
        <end position="101"/>
    </location>
</feature>
<evidence type="ECO:0000313" key="3">
    <source>
        <dbReference type="Proteomes" id="UP000001933"/>
    </source>
</evidence>
<dbReference type="HOGENOM" id="CLU_176294_0_0_7"/>
<reference evidence="2 3" key="1">
    <citation type="journal article" date="2007" name="Proc. Natl. Acad. Sci. U.S.A.">
        <title>The genome of Syntrophus aciditrophicus: life at the thermodynamic limit of microbial growth.</title>
        <authorList>
            <person name="McInerney M.J."/>
            <person name="Rohlin L."/>
            <person name="Mouttaki H."/>
            <person name="Kim U."/>
            <person name="Krupp R.S."/>
            <person name="Rios-Hernandez L."/>
            <person name="Sieber J."/>
            <person name="Struchtemeyer C.G."/>
            <person name="Bhattacharyya A."/>
            <person name="Campbell J.W."/>
            <person name="Gunsalus R.P."/>
        </authorList>
    </citation>
    <scope>NUCLEOTIDE SEQUENCE [LARGE SCALE GENOMIC DNA]</scope>
    <source>
        <strain evidence="2 3">SB</strain>
    </source>
</reference>
<dbReference type="KEGG" id="sat:SYN_02349"/>
<accession>Q2LQL7</accession>
<name>Q2LQL7_SYNAS</name>
<dbReference type="RefSeq" id="WP_011416411.1">
    <property type="nucleotide sequence ID" value="NC_007759.1"/>
</dbReference>
<dbReference type="AlphaFoldDB" id="Q2LQL7"/>
<sequence>MKNTLDRATIGFVLSAGFVNVLNAFLVIFKELTPSFKKTMADATGHHWITHGMIILGLFVILGFVFSGIIKPDCRVAEKLSQMILLSVVIGGGLITVFYLLH</sequence>
<dbReference type="eggNOG" id="ENOG50338KK">
    <property type="taxonomic scope" value="Bacteria"/>
</dbReference>
<dbReference type="OrthoDB" id="8595540at2"/>
<proteinExistence type="predicted"/>